<dbReference type="SUPFAM" id="SSF53756">
    <property type="entry name" value="UDP-Glycosyltransferase/glycogen phosphorylase"/>
    <property type="match status" value="1"/>
</dbReference>
<reference evidence="3" key="1">
    <citation type="submission" date="2017-07" db="EMBL/GenBank/DDBJ databases">
        <title>Draft genome sequence of Effusibacillus lacus strain skLN1.</title>
        <authorList>
            <person name="Watanabe M."/>
            <person name="Kojima H."/>
            <person name="Fukui M."/>
        </authorList>
    </citation>
    <scope>NUCLEOTIDE SEQUENCE [LARGE SCALE GENOMIC DNA]</scope>
    <source>
        <strain evidence="3">skLN1</strain>
    </source>
</reference>
<accession>A0A292YT12</accession>
<dbReference type="RefSeq" id="WP_096184465.1">
    <property type="nucleotide sequence ID" value="NZ_BDUF01000121.1"/>
</dbReference>
<dbReference type="EMBL" id="BDUF01000121">
    <property type="protein sequence ID" value="GAX92059.1"/>
    <property type="molecule type" value="Genomic_DNA"/>
</dbReference>
<organism evidence="2 3">
    <name type="scientific">Effusibacillus lacus</name>
    <dbReference type="NCBI Taxonomy" id="1348429"/>
    <lineage>
        <taxon>Bacteria</taxon>
        <taxon>Bacillati</taxon>
        <taxon>Bacillota</taxon>
        <taxon>Bacilli</taxon>
        <taxon>Bacillales</taxon>
        <taxon>Alicyclobacillaceae</taxon>
        <taxon>Effusibacillus</taxon>
    </lineage>
</organism>
<dbReference type="AlphaFoldDB" id="A0A292YT12"/>
<dbReference type="Pfam" id="PF13439">
    <property type="entry name" value="Glyco_transf_4"/>
    <property type="match status" value="1"/>
</dbReference>
<dbReference type="GO" id="GO:0016740">
    <property type="term" value="F:transferase activity"/>
    <property type="evidence" value="ECO:0007669"/>
    <property type="project" value="UniProtKB-KW"/>
</dbReference>
<dbReference type="Pfam" id="PF13692">
    <property type="entry name" value="Glyco_trans_1_4"/>
    <property type="match status" value="1"/>
</dbReference>
<dbReference type="PANTHER" id="PTHR12526:SF630">
    <property type="entry name" value="GLYCOSYLTRANSFERASE"/>
    <property type="match status" value="1"/>
</dbReference>
<dbReference type="OrthoDB" id="9814612at2"/>
<evidence type="ECO:0000259" key="1">
    <source>
        <dbReference type="Pfam" id="PF13439"/>
    </source>
</evidence>
<keyword evidence="2" id="KW-0808">Transferase</keyword>
<name>A0A292YT12_9BACL</name>
<proteinExistence type="predicted"/>
<keyword evidence="3" id="KW-1185">Reference proteome</keyword>
<gene>
    <name evidence="2" type="ORF">EFBL_3750</name>
</gene>
<comment type="caution">
    <text evidence="2">The sequence shown here is derived from an EMBL/GenBank/DDBJ whole genome shotgun (WGS) entry which is preliminary data.</text>
</comment>
<dbReference type="Proteomes" id="UP000217785">
    <property type="component" value="Unassembled WGS sequence"/>
</dbReference>
<evidence type="ECO:0000313" key="3">
    <source>
        <dbReference type="Proteomes" id="UP000217785"/>
    </source>
</evidence>
<protein>
    <submittedName>
        <fullName evidence="2">Glycosyl transferase</fullName>
    </submittedName>
</protein>
<dbReference type="PANTHER" id="PTHR12526">
    <property type="entry name" value="GLYCOSYLTRANSFERASE"/>
    <property type="match status" value="1"/>
</dbReference>
<evidence type="ECO:0000313" key="2">
    <source>
        <dbReference type="EMBL" id="GAX92059.1"/>
    </source>
</evidence>
<dbReference type="CDD" id="cd03807">
    <property type="entry name" value="GT4_WbnK-like"/>
    <property type="match status" value="1"/>
</dbReference>
<dbReference type="InterPro" id="IPR028098">
    <property type="entry name" value="Glyco_trans_4-like_N"/>
</dbReference>
<sequence>MTKVVHIITGLNTGGAEMMLYKLLSGMDRRKFDQAVISLIDEGTLGERIKALGIPVHSVGMKSGVPSLGALWKLMRTVRRLNPDLIQGWMYHGNLAAQLSALFFLKRIPVIWNIRQSLYSLKDEKPTTAAVIKLSAKMSRFPVRIVNNSSASAEHHEKIGFCRNKRVIIPNGFDVDRFFPTQEVGNKIRIELGVSDQSIMIGLIARYHPMKDHLNFLQAAKMLLQDMENVEFVLVGTNVDRKNSELMQQMDKIGKKEKFHLLGERSDIAEIIGALDIAVSSSIAEGFPNVVGEAMSCGVPCVVTDVGDSAWIVSNTGRVVPPQNPLALAAACKELIEMGAEQRRELGRKARKRIEECFSLSSIVREYELLYEHILNIRKKEE</sequence>
<dbReference type="Gene3D" id="3.40.50.2000">
    <property type="entry name" value="Glycogen Phosphorylase B"/>
    <property type="match status" value="2"/>
</dbReference>
<feature type="domain" description="Glycosyltransferase subfamily 4-like N-terminal" evidence="1">
    <location>
        <begin position="14"/>
        <end position="177"/>
    </location>
</feature>